<keyword evidence="2" id="KW-1185">Reference proteome</keyword>
<evidence type="ECO:0000313" key="1">
    <source>
        <dbReference type="EMBL" id="TNN79293.1"/>
    </source>
</evidence>
<protein>
    <submittedName>
        <fullName evidence="1">Uncharacterized protein</fullName>
    </submittedName>
</protein>
<dbReference type="Proteomes" id="UP000314294">
    <property type="component" value="Unassembled WGS sequence"/>
</dbReference>
<accession>A0A4Z2IQ52</accession>
<name>A0A4Z2IQ52_9TELE</name>
<gene>
    <name evidence="1" type="ORF">EYF80_010538</name>
</gene>
<reference evidence="1 2" key="1">
    <citation type="submission" date="2019-03" db="EMBL/GenBank/DDBJ databases">
        <title>First draft genome of Liparis tanakae, snailfish: a comprehensive survey of snailfish specific genes.</title>
        <authorList>
            <person name="Kim W."/>
            <person name="Song I."/>
            <person name="Jeong J.-H."/>
            <person name="Kim D."/>
            <person name="Kim S."/>
            <person name="Ryu S."/>
            <person name="Song J.Y."/>
            <person name="Lee S.K."/>
        </authorList>
    </citation>
    <scope>NUCLEOTIDE SEQUENCE [LARGE SCALE GENOMIC DNA]</scope>
    <source>
        <tissue evidence="1">Muscle</tissue>
    </source>
</reference>
<comment type="caution">
    <text evidence="1">The sequence shown here is derived from an EMBL/GenBank/DDBJ whole genome shotgun (WGS) entry which is preliminary data.</text>
</comment>
<proteinExistence type="predicted"/>
<sequence>MWRWLGLNSQVCSVIDRRPPSALCDEADAAADWSAACHGFPKASGPRPSGVHEYLCTFVPLQSISLERQTD</sequence>
<organism evidence="1 2">
    <name type="scientific">Liparis tanakae</name>
    <name type="common">Tanaka's snailfish</name>
    <dbReference type="NCBI Taxonomy" id="230148"/>
    <lineage>
        <taxon>Eukaryota</taxon>
        <taxon>Metazoa</taxon>
        <taxon>Chordata</taxon>
        <taxon>Craniata</taxon>
        <taxon>Vertebrata</taxon>
        <taxon>Euteleostomi</taxon>
        <taxon>Actinopterygii</taxon>
        <taxon>Neopterygii</taxon>
        <taxon>Teleostei</taxon>
        <taxon>Neoteleostei</taxon>
        <taxon>Acanthomorphata</taxon>
        <taxon>Eupercaria</taxon>
        <taxon>Perciformes</taxon>
        <taxon>Cottioidei</taxon>
        <taxon>Cottales</taxon>
        <taxon>Liparidae</taxon>
        <taxon>Liparis</taxon>
    </lineage>
</organism>
<evidence type="ECO:0000313" key="2">
    <source>
        <dbReference type="Proteomes" id="UP000314294"/>
    </source>
</evidence>
<dbReference type="EMBL" id="SRLO01000066">
    <property type="protein sequence ID" value="TNN79293.1"/>
    <property type="molecule type" value="Genomic_DNA"/>
</dbReference>
<dbReference type="AlphaFoldDB" id="A0A4Z2IQ52"/>